<proteinExistence type="predicted"/>
<name>A0AAV0V295_9STRA</name>
<reference evidence="2" key="1">
    <citation type="submission" date="2022-12" db="EMBL/GenBank/DDBJ databases">
        <authorList>
            <person name="Webb A."/>
        </authorList>
    </citation>
    <scope>NUCLEOTIDE SEQUENCE</scope>
    <source>
        <strain evidence="2">Pd1</strain>
    </source>
</reference>
<accession>A0AAV0V295</accession>
<organism evidence="2 3">
    <name type="scientific">Peronospora destructor</name>
    <dbReference type="NCBI Taxonomy" id="86335"/>
    <lineage>
        <taxon>Eukaryota</taxon>
        <taxon>Sar</taxon>
        <taxon>Stramenopiles</taxon>
        <taxon>Oomycota</taxon>
        <taxon>Peronosporomycetes</taxon>
        <taxon>Peronosporales</taxon>
        <taxon>Peronosporaceae</taxon>
        <taxon>Peronospora</taxon>
    </lineage>
</organism>
<dbReference type="EMBL" id="CANTFM010001617">
    <property type="protein sequence ID" value="CAI5741784.1"/>
    <property type="molecule type" value="Genomic_DNA"/>
</dbReference>
<gene>
    <name evidence="2" type="ORF">PDE001_LOCUS7977</name>
</gene>
<protein>
    <submittedName>
        <fullName evidence="2">Uncharacterized protein</fullName>
    </submittedName>
</protein>
<sequence length="269" mass="30662">MAWVGHDWSLSEVFRLLDLNRAGYKLLEDPLLNVFTKFTEVLNKNSGDDSFWIQAKKQGAFEAAKYAPNPAAVFKQFLTKAGDNLLTSPFFTTFLKYADTYRLTNRKDVKVHEIIYDYYKDKGPALVAKILALKKAPDASASYVALRVEADMFRHWMDPKEPISPDEVFEFLKLNDVEEPAELFQNHLFEYWINDFLDVFIKQSKAKQISRSYLATGYNRDALLLAIAEAKTNDKTKDLATKSCVRKTISHAEPSSPTATSSHAVTYVH</sequence>
<dbReference type="AlphaFoldDB" id="A0AAV0V295"/>
<evidence type="ECO:0000256" key="1">
    <source>
        <dbReference type="SAM" id="MobiDB-lite"/>
    </source>
</evidence>
<feature type="compositionally biased region" description="Polar residues" evidence="1">
    <location>
        <begin position="253"/>
        <end position="269"/>
    </location>
</feature>
<evidence type="ECO:0000313" key="3">
    <source>
        <dbReference type="Proteomes" id="UP001162029"/>
    </source>
</evidence>
<dbReference type="Proteomes" id="UP001162029">
    <property type="component" value="Unassembled WGS sequence"/>
</dbReference>
<comment type="caution">
    <text evidence="2">The sequence shown here is derived from an EMBL/GenBank/DDBJ whole genome shotgun (WGS) entry which is preliminary data.</text>
</comment>
<evidence type="ECO:0000313" key="2">
    <source>
        <dbReference type="EMBL" id="CAI5741784.1"/>
    </source>
</evidence>
<keyword evidence="3" id="KW-1185">Reference proteome</keyword>
<feature type="region of interest" description="Disordered" evidence="1">
    <location>
        <begin position="250"/>
        <end position="269"/>
    </location>
</feature>